<keyword evidence="1" id="KW-1133">Transmembrane helix</keyword>
<dbReference type="AlphaFoldDB" id="A0A9J6ZLJ0"/>
<reference evidence="2" key="1">
    <citation type="submission" date="2022-05" db="EMBL/GenBank/DDBJ databases">
        <title>Novel bacterial taxa in a minimal lignocellulolytic consortium and its capacity to transform plastics disclosed by genome-resolved metagenomics.</title>
        <authorList>
            <person name="Rodriguez C.A.D."/>
            <person name="Diaz-Garcia L."/>
            <person name="Herrera K."/>
            <person name="Tarazona N.A."/>
            <person name="Sproer C."/>
            <person name="Overmann J."/>
            <person name="Jimenez D.J."/>
        </authorList>
    </citation>
    <scope>NUCLEOTIDE SEQUENCE</scope>
    <source>
        <strain evidence="2">MAG5</strain>
    </source>
</reference>
<sequence>MASALFAIAAFILFSSVFTLSKGNTSMSISLLIITCIIAFFGFLLYRDEKQGKQFKEWLLSNSDHIRTHGDTFNGVRIDNQTQFMQYEICFSWVLISYRIKTSYYVKEYHPTAMLNILFCLFTCLFGLWAMPLGPIYTFQAVNRNVMVRPKLLDTVIRELRQSTRY</sequence>
<evidence type="ECO:0000313" key="2">
    <source>
        <dbReference type="EMBL" id="URN96553.1"/>
    </source>
</evidence>
<name>A0A9J6ZLJ0_9BACL</name>
<dbReference type="KEGG" id="plig:NAG76_10160"/>
<feature type="transmembrane region" description="Helical" evidence="1">
    <location>
        <begin position="29"/>
        <end position="46"/>
    </location>
</feature>
<dbReference type="Proteomes" id="UP001056756">
    <property type="component" value="Chromosome"/>
</dbReference>
<organism evidence="2 3">
    <name type="scientific">Candidatus Pristimantibacillus lignocellulolyticus</name>
    <dbReference type="NCBI Taxonomy" id="2994561"/>
    <lineage>
        <taxon>Bacteria</taxon>
        <taxon>Bacillati</taxon>
        <taxon>Bacillota</taxon>
        <taxon>Bacilli</taxon>
        <taxon>Bacillales</taxon>
        <taxon>Paenibacillaceae</taxon>
        <taxon>Candidatus Pristimantibacillus</taxon>
    </lineage>
</organism>
<feature type="transmembrane region" description="Helical" evidence="1">
    <location>
        <begin position="113"/>
        <end position="131"/>
    </location>
</feature>
<evidence type="ECO:0000313" key="3">
    <source>
        <dbReference type="Proteomes" id="UP001056756"/>
    </source>
</evidence>
<gene>
    <name evidence="2" type="ORF">NAG76_10160</name>
</gene>
<evidence type="ECO:0000256" key="1">
    <source>
        <dbReference type="SAM" id="Phobius"/>
    </source>
</evidence>
<dbReference type="EMBL" id="CP097899">
    <property type="protein sequence ID" value="URN96553.1"/>
    <property type="molecule type" value="Genomic_DNA"/>
</dbReference>
<keyword evidence="1" id="KW-0812">Transmembrane</keyword>
<protein>
    <submittedName>
        <fullName evidence="2">Uncharacterized protein</fullName>
    </submittedName>
</protein>
<keyword evidence="1" id="KW-0472">Membrane</keyword>
<proteinExistence type="predicted"/>
<accession>A0A9J6ZLJ0</accession>